<dbReference type="Proteomes" id="UP001143304">
    <property type="component" value="Unassembled WGS sequence"/>
</dbReference>
<evidence type="ECO:0000313" key="4">
    <source>
        <dbReference type="Proteomes" id="UP001143304"/>
    </source>
</evidence>
<dbReference type="SUPFAM" id="SSF117070">
    <property type="entry name" value="LEA14-like"/>
    <property type="match status" value="1"/>
</dbReference>
<dbReference type="InterPro" id="IPR013990">
    <property type="entry name" value="WHy-dom"/>
</dbReference>
<feature type="signal peptide" evidence="1">
    <location>
        <begin position="1"/>
        <end position="25"/>
    </location>
</feature>
<keyword evidence="4" id="KW-1185">Reference proteome</keyword>
<reference evidence="3" key="1">
    <citation type="submission" date="2019-02" db="EMBL/GenBank/DDBJ databases">
        <authorList>
            <person name="Li S.-H."/>
        </authorList>
    </citation>
    <scope>NUCLEOTIDE SEQUENCE</scope>
    <source>
        <strain evidence="3">IMCC11814</strain>
    </source>
</reference>
<dbReference type="EMBL" id="SHNO01000001">
    <property type="protein sequence ID" value="MCX2976382.1"/>
    <property type="molecule type" value="Genomic_DNA"/>
</dbReference>
<keyword evidence="1" id="KW-0732">Signal</keyword>
<name>A0ABT3T4E7_9GAMM</name>
<feature type="chain" id="PRO_5046863980" description="Water stress and hypersensitive response domain-containing protein" evidence="1">
    <location>
        <begin position="26"/>
        <end position="155"/>
    </location>
</feature>
<dbReference type="SMART" id="SM00769">
    <property type="entry name" value="WHy"/>
    <property type="match status" value="1"/>
</dbReference>
<gene>
    <name evidence="3" type="ORF">EYC82_03320</name>
</gene>
<protein>
    <recommendedName>
        <fullName evidence="2">Water stress and hypersensitive response domain-containing protein</fullName>
    </recommendedName>
</protein>
<proteinExistence type="predicted"/>
<accession>A0ABT3T4E7</accession>
<sequence>MKLVYKQLQTGLICVIALVLLSACATVTSQLDPPKINIEDFRSLPTEGGAPRFEITLRVINPNAQALDIVGISYSIELLGRELITGVSKNIPSIGGYSEGLVTLDAGLQLFELLRLLASVGSQEDGPLEYRFLAKIDFAGFVPTQRIEESGKIAL</sequence>
<dbReference type="Pfam" id="PF03168">
    <property type="entry name" value="LEA_2"/>
    <property type="match status" value="1"/>
</dbReference>
<evidence type="ECO:0000256" key="1">
    <source>
        <dbReference type="SAM" id="SignalP"/>
    </source>
</evidence>
<evidence type="ECO:0000259" key="2">
    <source>
        <dbReference type="SMART" id="SM00769"/>
    </source>
</evidence>
<dbReference type="PROSITE" id="PS51257">
    <property type="entry name" value="PROKAR_LIPOPROTEIN"/>
    <property type="match status" value="1"/>
</dbReference>
<feature type="domain" description="Water stress and hypersensitive response" evidence="2">
    <location>
        <begin position="36"/>
        <end position="154"/>
    </location>
</feature>
<dbReference type="Gene3D" id="2.60.40.1820">
    <property type="match status" value="1"/>
</dbReference>
<organism evidence="3 4">
    <name type="scientific">Candidatus Marimicrobium litorale</name>
    <dbReference type="NCBI Taxonomy" id="2518991"/>
    <lineage>
        <taxon>Bacteria</taxon>
        <taxon>Pseudomonadati</taxon>
        <taxon>Pseudomonadota</taxon>
        <taxon>Gammaproteobacteria</taxon>
        <taxon>Cellvibrionales</taxon>
        <taxon>Halieaceae</taxon>
        <taxon>Marimicrobium</taxon>
    </lineage>
</organism>
<dbReference type="InterPro" id="IPR004864">
    <property type="entry name" value="LEA_2"/>
</dbReference>
<evidence type="ECO:0000313" key="3">
    <source>
        <dbReference type="EMBL" id="MCX2976382.1"/>
    </source>
</evidence>
<comment type="caution">
    <text evidence="3">The sequence shown here is derived from an EMBL/GenBank/DDBJ whole genome shotgun (WGS) entry which is preliminary data.</text>
</comment>